<dbReference type="EMBL" id="CAXLJM020000019">
    <property type="protein sequence ID" value="CAL8085265.1"/>
    <property type="molecule type" value="Genomic_DNA"/>
</dbReference>
<dbReference type="SMART" id="SM00825">
    <property type="entry name" value="PKS_KS"/>
    <property type="match status" value="1"/>
</dbReference>
<sequence length="412" mass="46872">MGDTGNHLWLTSATTNDDVVKALTLCFSLKRTLTSRKVAVVTSKEVSTPLRNALRHAFDFLFNLEEYEKPARVRMEDFVKLYALTLKSFEMVVYLKPSMLVIKNSDEIFNIHMETIKTLKWAEGEAVSVLLIRPSLETFAVLIKDLEKMNGNVNFELETYFKTGSNYQNEAKIGMLKGKYNRLMAPHMGLAVGDEMEISIIDLDEIPVQVDYEECGLMAKLILQERKKIYCEEVHPLIESAERKADFPMLDDFQPHGKVMHNMESIAIVGMSCRYPSANNLEEFWSLLLNGEDGTGTVPDFRWLREHSTINPPDCRKINAGFLKYPVEEFDSKFFGISPKEMESMDPQHRLLHEVVWEALEDAAVNPISLEGSNGGVFIGSWLYDYKDILNRSGDTDFFRKYMGNSIGVGAA</sequence>
<dbReference type="Gene3D" id="3.40.47.10">
    <property type="match status" value="1"/>
</dbReference>
<keyword evidence="1" id="KW-0596">Phosphopantetheine</keyword>
<reference evidence="4 5" key="1">
    <citation type="submission" date="2024-08" db="EMBL/GenBank/DDBJ databases">
        <authorList>
            <person name="Cucini C."/>
            <person name="Frati F."/>
        </authorList>
    </citation>
    <scope>NUCLEOTIDE SEQUENCE [LARGE SCALE GENOMIC DNA]</scope>
</reference>
<protein>
    <recommendedName>
        <fullName evidence="3">Ketosynthase family 3 (KS3) domain-containing protein</fullName>
    </recommendedName>
</protein>
<dbReference type="CDD" id="cd00833">
    <property type="entry name" value="PKS"/>
    <property type="match status" value="1"/>
</dbReference>
<dbReference type="Proteomes" id="UP001642540">
    <property type="component" value="Unassembled WGS sequence"/>
</dbReference>
<name>A0ABP1Q592_9HEXA</name>
<dbReference type="PANTHER" id="PTHR43775">
    <property type="entry name" value="FATTY ACID SYNTHASE"/>
    <property type="match status" value="1"/>
</dbReference>
<dbReference type="InterPro" id="IPR050091">
    <property type="entry name" value="PKS_NRPS_Biosynth_Enz"/>
</dbReference>
<evidence type="ECO:0000256" key="2">
    <source>
        <dbReference type="ARBA" id="ARBA00022553"/>
    </source>
</evidence>
<dbReference type="PROSITE" id="PS52004">
    <property type="entry name" value="KS3_2"/>
    <property type="match status" value="1"/>
</dbReference>
<evidence type="ECO:0000259" key="3">
    <source>
        <dbReference type="PROSITE" id="PS52004"/>
    </source>
</evidence>
<keyword evidence="2" id="KW-0597">Phosphoprotein</keyword>
<dbReference type="Gene3D" id="3.90.550.10">
    <property type="entry name" value="Spore Coat Polysaccharide Biosynthesis Protein SpsA, Chain A"/>
    <property type="match status" value="1"/>
</dbReference>
<keyword evidence="5" id="KW-1185">Reference proteome</keyword>
<gene>
    <name evidence="4" type="ORF">ODALV1_LOCUS6056</name>
</gene>
<dbReference type="SUPFAM" id="SSF53901">
    <property type="entry name" value="Thiolase-like"/>
    <property type="match status" value="1"/>
</dbReference>
<evidence type="ECO:0000256" key="1">
    <source>
        <dbReference type="ARBA" id="ARBA00022450"/>
    </source>
</evidence>
<accession>A0ABP1Q592</accession>
<evidence type="ECO:0000313" key="5">
    <source>
        <dbReference type="Proteomes" id="UP001642540"/>
    </source>
</evidence>
<proteinExistence type="predicted"/>
<dbReference type="InterPro" id="IPR020841">
    <property type="entry name" value="PKS_Beta-ketoAc_synthase_dom"/>
</dbReference>
<dbReference type="PANTHER" id="PTHR43775:SF37">
    <property type="entry name" value="SI:DKEY-61P9.11"/>
    <property type="match status" value="1"/>
</dbReference>
<feature type="domain" description="Ketosynthase family 3 (KS3)" evidence="3">
    <location>
        <begin position="263"/>
        <end position="412"/>
    </location>
</feature>
<comment type="caution">
    <text evidence="4">The sequence shown here is derived from an EMBL/GenBank/DDBJ whole genome shotgun (WGS) entry which is preliminary data.</text>
</comment>
<dbReference type="Pfam" id="PF00109">
    <property type="entry name" value="ketoacyl-synt"/>
    <property type="match status" value="1"/>
</dbReference>
<feature type="non-terminal residue" evidence="4">
    <location>
        <position position="412"/>
    </location>
</feature>
<evidence type="ECO:0000313" key="4">
    <source>
        <dbReference type="EMBL" id="CAL8085265.1"/>
    </source>
</evidence>
<dbReference type="InterPro" id="IPR016039">
    <property type="entry name" value="Thiolase-like"/>
</dbReference>
<organism evidence="4 5">
    <name type="scientific">Orchesella dallaii</name>
    <dbReference type="NCBI Taxonomy" id="48710"/>
    <lineage>
        <taxon>Eukaryota</taxon>
        <taxon>Metazoa</taxon>
        <taxon>Ecdysozoa</taxon>
        <taxon>Arthropoda</taxon>
        <taxon>Hexapoda</taxon>
        <taxon>Collembola</taxon>
        <taxon>Entomobryomorpha</taxon>
        <taxon>Entomobryoidea</taxon>
        <taxon>Orchesellidae</taxon>
        <taxon>Orchesellinae</taxon>
        <taxon>Orchesella</taxon>
    </lineage>
</organism>
<dbReference type="SUPFAM" id="SSF53448">
    <property type="entry name" value="Nucleotide-diphospho-sugar transferases"/>
    <property type="match status" value="1"/>
</dbReference>
<dbReference type="InterPro" id="IPR029044">
    <property type="entry name" value="Nucleotide-diphossugar_trans"/>
</dbReference>
<dbReference type="InterPro" id="IPR014030">
    <property type="entry name" value="Ketoacyl_synth_N"/>
</dbReference>